<dbReference type="PANTHER" id="PTHR12526">
    <property type="entry name" value="GLYCOSYLTRANSFERASE"/>
    <property type="match status" value="1"/>
</dbReference>
<dbReference type="GO" id="GO:0016757">
    <property type="term" value="F:glycosyltransferase activity"/>
    <property type="evidence" value="ECO:0007669"/>
    <property type="project" value="UniProtKB-KW"/>
</dbReference>
<evidence type="ECO:0000313" key="6">
    <source>
        <dbReference type="Proteomes" id="UP000035268"/>
    </source>
</evidence>
<keyword evidence="2 5" id="KW-0808">Transferase</keyword>
<dbReference type="KEGG" id="vbl:L21SP4_00610"/>
<keyword evidence="1" id="KW-0328">Glycosyltransferase</keyword>
<dbReference type="STRING" id="1307763.L21SP4_00610"/>
<dbReference type="Pfam" id="PF13579">
    <property type="entry name" value="Glyco_trans_4_4"/>
    <property type="match status" value="1"/>
</dbReference>
<dbReference type="CDD" id="cd03808">
    <property type="entry name" value="GT4_CapM-like"/>
    <property type="match status" value="1"/>
</dbReference>
<dbReference type="SUPFAM" id="SSF53756">
    <property type="entry name" value="UDP-Glycosyltransferase/glycogen phosphorylase"/>
    <property type="match status" value="1"/>
</dbReference>
<feature type="domain" description="Glycosyltransferase subfamily 4-like N-terminal" evidence="4">
    <location>
        <begin position="17"/>
        <end position="174"/>
    </location>
</feature>
<name>A0A0G3EIB8_9BACT</name>
<reference evidence="5 6" key="2">
    <citation type="journal article" date="2016" name="ISME J.">
        <title>Characterization of the first cultured representative of Verrucomicrobia subdivision 5 indicates the proposal of a novel phylum.</title>
        <authorList>
            <person name="Spring S."/>
            <person name="Bunk B."/>
            <person name="Sproer C."/>
            <person name="Schumann P."/>
            <person name="Rohde M."/>
            <person name="Tindall B.J."/>
            <person name="Klenk H.P."/>
        </authorList>
    </citation>
    <scope>NUCLEOTIDE SEQUENCE [LARGE SCALE GENOMIC DNA]</scope>
    <source>
        <strain evidence="5 6">L21-Fru-AB</strain>
    </source>
</reference>
<dbReference type="RefSeq" id="WP_052881267.1">
    <property type="nucleotide sequence ID" value="NZ_CP010904.1"/>
</dbReference>
<dbReference type="EMBL" id="CP010904">
    <property type="protein sequence ID" value="AKJ63879.1"/>
    <property type="molecule type" value="Genomic_DNA"/>
</dbReference>
<sequence length="377" mass="40751">MDRRPYVLHVITRIDGGGSAVNTMLSIDGLSQRGRRVRLITGSAPPETARRGDVTILPALRRDIHPWHDLRALFGLVRLIGHERPDILHVHSSKAGLLGRIAGRWCRVPRIVYTPHGHVFGGYFSPPVARFYLALERWAAGFTDRLVALTATERDEELALNIGRESRYAVIPSGVDLGRYAGPGPGPEARRRFGVPEDATAFGTLARLEPVKGVDIALRGFAAAREKNRDLFFLVAGDGAERSALERLADELGVRDHVLFTGWTGDPRAFFGAIDGFVLASRNEGMGRAAVEASAAGLPVIASAVGGLNDVVAGGETGLLFPPESADELGAAMLELAGDPDRRRKMGAAGRARAGLFSLEAMIDGLERLYDDLERER</sequence>
<dbReference type="OrthoDB" id="9777346at2"/>
<evidence type="ECO:0000259" key="3">
    <source>
        <dbReference type="Pfam" id="PF00534"/>
    </source>
</evidence>
<evidence type="ECO:0000256" key="2">
    <source>
        <dbReference type="ARBA" id="ARBA00022679"/>
    </source>
</evidence>
<keyword evidence="6" id="KW-1185">Reference proteome</keyword>
<dbReference type="PANTHER" id="PTHR12526:SF510">
    <property type="entry name" value="D-INOSITOL 3-PHOSPHATE GLYCOSYLTRANSFERASE"/>
    <property type="match status" value="1"/>
</dbReference>
<evidence type="ECO:0000256" key="1">
    <source>
        <dbReference type="ARBA" id="ARBA00022676"/>
    </source>
</evidence>
<dbReference type="AlphaFoldDB" id="A0A0G3EIB8"/>
<dbReference type="Pfam" id="PF00534">
    <property type="entry name" value="Glycos_transf_1"/>
    <property type="match status" value="1"/>
</dbReference>
<proteinExistence type="predicted"/>
<feature type="domain" description="Glycosyl transferase family 1" evidence="3">
    <location>
        <begin position="188"/>
        <end position="352"/>
    </location>
</feature>
<accession>A0A0G3EIB8</accession>
<dbReference type="InterPro" id="IPR001296">
    <property type="entry name" value="Glyco_trans_1"/>
</dbReference>
<dbReference type="Proteomes" id="UP000035268">
    <property type="component" value="Chromosome"/>
</dbReference>
<dbReference type="InterPro" id="IPR028098">
    <property type="entry name" value="Glyco_trans_4-like_N"/>
</dbReference>
<gene>
    <name evidence="5" type="ORF">L21SP4_00610</name>
</gene>
<protein>
    <submittedName>
        <fullName evidence="5">Glycosyltransferase group I</fullName>
    </submittedName>
</protein>
<evidence type="ECO:0000259" key="4">
    <source>
        <dbReference type="Pfam" id="PF13579"/>
    </source>
</evidence>
<organism evidence="5 6">
    <name type="scientific">Kiritimatiella glycovorans</name>
    <dbReference type="NCBI Taxonomy" id="1307763"/>
    <lineage>
        <taxon>Bacteria</taxon>
        <taxon>Pseudomonadati</taxon>
        <taxon>Kiritimatiellota</taxon>
        <taxon>Kiritimatiellia</taxon>
        <taxon>Kiritimatiellales</taxon>
        <taxon>Kiritimatiellaceae</taxon>
        <taxon>Kiritimatiella</taxon>
    </lineage>
</organism>
<reference evidence="6" key="1">
    <citation type="submission" date="2015-02" db="EMBL/GenBank/DDBJ databases">
        <title>Description and complete genome sequence of the first cultured representative of the subdivision 5 of the Verrucomicrobia phylum.</title>
        <authorList>
            <person name="Spring S."/>
            <person name="Bunk B."/>
            <person name="Sproer C."/>
            <person name="Klenk H.-P."/>
        </authorList>
    </citation>
    <scope>NUCLEOTIDE SEQUENCE [LARGE SCALE GENOMIC DNA]</scope>
    <source>
        <strain evidence="6">L21-Fru-AB</strain>
    </source>
</reference>
<evidence type="ECO:0000313" key="5">
    <source>
        <dbReference type="EMBL" id="AKJ63879.1"/>
    </source>
</evidence>
<dbReference type="Gene3D" id="3.40.50.2000">
    <property type="entry name" value="Glycogen Phosphorylase B"/>
    <property type="match status" value="2"/>
</dbReference>